<feature type="chain" id="PRO_5030081850" evidence="11">
    <location>
        <begin position="26"/>
        <end position="246"/>
    </location>
</feature>
<evidence type="ECO:0000256" key="6">
    <source>
        <dbReference type="ARBA" id="ARBA00023157"/>
    </source>
</evidence>
<keyword evidence="4 10" id="KW-1133">Transmembrane helix</keyword>
<dbReference type="PANTHER" id="PTHR11494">
    <property type="entry name" value="CYTOTOXIC T-LYMPHOCYTE PROTEIN"/>
    <property type="match status" value="1"/>
</dbReference>
<dbReference type="OrthoDB" id="9908091at2759"/>
<reference evidence="12" key="1">
    <citation type="submission" date="2025-08" db="UniProtKB">
        <authorList>
            <consortium name="Ensembl"/>
        </authorList>
    </citation>
    <scope>IDENTIFICATION</scope>
</reference>
<evidence type="ECO:0000256" key="7">
    <source>
        <dbReference type="ARBA" id="ARBA00023180"/>
    </source>
</evidence>
<dbReference type="Proteomes" id="UP000261640">
    <property type="component" value="Unplaced"/>
</dbReference>
<dbReference type="Gene3D" id="2.60.40.10">
    <property type="entry name" value="Immunoglobulins"/>
    <property type="match status" value="1"/>
</dbReference>
<dbReference type="GO" id="GO:0042129">
    <property type="term" value="P:regulation of T cell proliferation"/>
    <property type="evidence" value="ECO:0007669"/>
    <property type="project" value="InterPro"/>
</dbReference>
<dbReference type="CTD" id="940"/>
<evidence type="ECO:0000256" key="3">
    <source>
        <dbReference type="ARBA" id="ARBA00022729"/>
    </source>
</evidence>
<dbReference type="InterPro" id="IPR013783">
    <property type="entry name" value="Ig-like_fold"/>
</dbReference>
<keyword evidence="6" id="KW-1015">Disulfide bond</keyword>
<evidence type="ECO:0000256" key="4">
    <source>
        <dbReference type="ARBA" id="ARBA00022989"/>
    </source>
</evidence>
<proteinExistence type="predicted"/>
<evidence type="ECO:0000256" key="10">
    <source>
        <dbReference type="SAM" id="Phobius"/>
    </source>
</evidence>
<dbReference type="GeneID" id="113123587"/>
<protein>
    <submittedName>
        <fullName evidence="12">CD28 molecule</fullName>
    </submittedName>
</protein>
<keyword evidence="5 10" id="KW-0472">Membrane</keyword>
<dbReference type="InterPro" id="IPR040216">
    <property type="entry name" value="CTLA4/CD28"/>
</dbReference>
<evidence type="ECO:0000313" key="12">
    <source>
        <dbReference type="Ensembl" id="ENSMAMP00000002155.1"/>
    </source>
</evidence>
<dbReference type="AlphaFoldDB" id="A0A3Q3RHW7"/>
<evidence type="ECO:0000256" key="9">
    <source>
        <dbReference type="SAM" id="MobiDB-lite"/>
    </source>
</evidence>
<feature type="compositionally biased region" description="Basic and acidic residues" evidence="9">
    <location>
        <begin position="173"/>
        <end position="183"/>
    </location>
</feature>
<dbReference type="GO" id="GO:0009897">
    <property type="term" value="C:external side of plasma membrane"/>
    <property type="evidence" value="ECO:0007669"/>
    <property type="project" value="TreeGrafter"/>
</dbReference>
<evidence type="ECO:0000256" key="2">
    <source>
        <dbReference type="ARBA" id="ARBA00022692"/>
    </source>
</evidence>
<dbReference type="InParanoid" id="A0A3Q3RHW7"/>
<organism evidence="12 13">
    <name type="scientific">Mastacembelus armatus</name>
    <name type="common">zig-zag eel</name>
    <dbReference type="NCBI Taxonomy" id="205130"/>
    <lineage>
        <taxon>Eukaryota</taxon>
        <taxon>Metazoa</taxon>
        <taxon>Chordata</taxon>
        <taxon>Craniata</taxon>
        <taxon>Vertebrata</taxon>
        <taxon>Euteleostomi</taxon>
        <taxon>Actinopterygii</taxon>
        <taxon>Neopterygii</taxon>
        <taxon>Teleostei</taxon>
        <taxon>Neoteleostei</taxon>
        <taxon>Acanthomorphata</taxon>
        <taxon>Anabantaria</taxon>
        <taxon>Synbranchiformes</taxon>
        <taxon>Mastacembelidae</taxon>
        <taxon>Mastacembelus</taxon>
    </lineage>
</organism>
<sequence length="246" mass="26974">MFLTHCVMGWIVLEVLCLSLPVWSAVTVIQPYSVVSTNGTAQVQCVIQPQPFNNQIQPCTNQNPPYPFPVPEELRVTLVKGLYSSEELCSSILNLTGQRQSGVQREAEVQCTAEVREGAVVVTASGLKATHTDMYRCVIEVFYPPPYLQLTGNGTLIHVLESPGCPVQGAERQSSDRGDKETKEDDETEAQISVPVVVLVILIILVLCIIVYFQAGQCQQEKRATIRSVPSGAYKVDAVEFSCENA</sequence>
<comment type="subcellular location">
    <subcellularLocation>
        <location evidence="1">Membrane</location>
        <topology evidence="1">Single-pass type I membrane protein</topology>
    </subcellularLocation>
</comment>
<keyword evidence="7" id="KW-0325">Glycoprotein</keyword>
<reference evidence="12" key="2">
    <citation type="submission" date="2025-09" db="UniProtKB">
        <authorList>
            <consortium name="Ensembl"/>
        </authorList>
    </citation>
    <scope>IDENTIFICATION</scope>
</reference>
<evidence type="ECO:0000256" key="11">
    <source>
        <dbReference type="SAM" id="SignalP"/>
    </source>
</evidence>
<feature type="signal peptide" evidence="11">
    <location>
        <begin position="1"/>
        <end position="25"/>
    </location>
</feature>
<dbReference type="Ensembl" id="ENSMAMT00000002201.2">
    <property type="protein sequence ID" value="ENSMAMP00000002155.1"/>
    <property type="gene ID" value="ENSMAMG00000001517.2"/>
</dbReference>
<evidence type="ECO:0000256" key="8">
    <source>
        <dbReference type="ARBA" id="ARBA00023319"/>
    </source>
</evidence>
<accession>A0A3Q3RHW7</accession>
<feature type="region of interest" description="Disordered" evidence="9">
    <location>
        <begin position="167"/>
        <end position="187"/>
    </location>
</feature>
<dbReference type="GO" id="GO:0050852">
    <property type="term" value="P:T cell receptor signaling pathway"/>
    <property type="evidence" value="ECO:0007669"/>
    <property type="project" value="TreeGrafter"/>
</dbReference>
<keyword evidence="13" id="KW-1185">Reference proteome</keyword>
<keyword evidence="3 11" id="KW-0732">Signal</keyword>
<evidence type="ECO:0000256" key="1">
    <source>
        <dbReference type="ARBA" id="ARBA00004479"/>
    </source>
</evidence>
<dbReference type="PANTHER" id="PTHR11494:SF8">
    <property type="entry name" value="CYTOTOXIC T-LYMPHOCYTE PROTEIN 4"/>
    <property type="match status" value="1"/>
</dbReference>
<feature type="transmembrane region" description="Helical" evidence="10">
    <location>
        <begin position="192"/>
        <end position="213"/>
    </location>
</feature>
<name>A0A3Q3RHW7_9TELE</name>
<keyword evidence="2 10" id="KW-0812">Transmembrane</keyword>
<evidence type="ECO:0000256" key="5">
    <source>
        <dbReference type="ARBA" id="ARBA00023136"/>
    </source>
</evidence>
<dbReference type="RefSeq" id="XP_026151561.1">
    <property type="nucleotide sequence ID" value="XM_026295776.1"/>
</dbReference>
<dbReference type="GeneTree" id="ENSGT00940000174369"/>
<keyword evidence="8" id="KW-0393">Immunoglobulin domain</keyword>
<dbReference type="STRING" id="205130.ENSMAMP00000002149"/>
<evidence type="ECO:0000313" key="13">
    <source>
        <dbReference type="Proteomes" id="UP000261640"/>
    </source>
</evidence>